<dbReference type="AlphaFoldDB" id="A0AAV6S418"/>
<dbReference type="EMBL" id="JAGKHQ010000007">
    <property type="protein sequence ID" value="KAG7512151.1"/>
    <property type="molecule type" value="Genomic_DNA"/>
</dbReference>
<evidence type="ECO:0000313" key="1">
    <source>
        <dbReference type="EMBL" id="KAG7512151.1"/>
    </source>
</evidence>
<keyword evidence="2" id="KW-1185">Reference proteome</keyword>
<accession>A0AAV6S418</accession>
<evidence type="ECO:0000313" key="2">
    <source>
        <dbReference type="Proteomes" id="UP000693946"/>
    </source>
</evidence>
<dbReference type="Proteomes" id="UP000693946">
    <property type="component" value="Linkage Group LG15"/>
</dbReference>
<comment type="caution">
    <text evidence="1">The sequence shown here is derived from an EMBL/GenBank/DDBJ whole genome shotgun (WGS) entry which is preliminary data.</text>
</comment>
<proteinExistence type="predicted"/>
<name>A0AAV6S418_SOLSE</name>
<organism evidence="1 2">
    <name type="scientific">Solea senegalensis</name>
    <name type="common">Senegalese sole</name>
    <dbReference type="NCBI Taxonomy" id="28829"/>
    <lineage>
        <taxon>Eukaryota</taxon>
        <taxon>Metazoa</taxon>
        <taxon>Chordata</taxon>
        <taxon>Craniata</taxon>
        <taxon>Vertebrata</taxon>
        <taxon>Euteleostomi</taxon>
        <taxon>Actinopterygii</taxon>
        <taxon>Neopterygii</taxon>
        <taxon>Teleostei</taxon>
        <taxon>Neoteleostei</taxon>
        <taxon>Acanthomorphata</taxon>
        <taxon>Carangaria</taxon>
        <taxon>Pleuronectiformes</taxon>
        <taxon>Pleuronectoidei</taxon>
        <taxon>Soleidae</taxon>
        <taxon>Solea</taxon>
    </lineage>
</organism>
<sequence length="60" mass="6416">MTDHLSSSEQQQQAQGSLTCLPVSASASFLLSPVFIDHSSHGAVTEQCRRELIDGGRGDE</sequence>
<reference evidence="1 2" key="1">
    <citation type="journal article" date="2021" name="Sci. Rep.">
        <title>Chromosome anchoring in Senegalese sole (Solea senegalensis) reveals sex-associated markers and genome rearrangements in flatfish.</title>
        <authorList>
            <person name="Guerrero-Cozar I."/>
            <person name="Gomez-Garrido J."/>
            <person name="Berbel C."/>
            <person name="Martinez-Blanch J.F."/>
            <person name="Alioto T."/>
            <person name="Claros M.G."/>
            <person name="Gagnaire P.A."/>
            <person name="Manchado M."/>
        </authorList>
    </citation>
    <scope>NUCLEOTIDE SEQUENCE [LARGE SCALE GENOMIC DNA]</scope>
    <source>
        <strain evidence="1">Sse05_10M</strain>
    </source>
</reference>
<gene>
    <name evidence="1" type="ORF">JOB18_021578</name>
</gene>
<protein>
    <submittedName>
        <fullName evidence="1">Uncharacterized protein</fullName>
    </submittedName>
</protein>